<organism evidence="2 3">
    <name type="scientific">Aureliella helgolandensis</name>
    <dbReference type="NCBI Taxonomy" id="2527968"/>
    <lineage>
        <taxon>Bacteria</taxon>
        <taxon>Pseudomonadati</taxon>
        <taxon>Planctomycetota</taxon>
        <taxon>Planctomycetia</taxon>
        <taxon>Pirellulales</taxon>
        <taxon>Pirellulaceae</taxon>
        <taxon>Aureliella</taxon>
    </lineage>
</organism>
<sequence>MKFTIVRVAQVLAAAASGQLNKESSVDTVIQRNAECHRDSAPGMKLNVSAAVADRVKQLTGSAFAEPVPSLPPIPEPGLPETNPSTAESKNVPSEPIVAFPETAEKPAAEDAADDTEA</sequence>
<proteinExistence type="predicted"/>
<dbReference type="KEGG" id="ahel:Q31a_53160"/>
<dbReference type="Proteomes" id="UP000318017">
    <property type="component" value="Chromosome"/>
</dbReference>
<gene>
    <name evidence="2" type="ORF">Q31a_53160</name>
</gene>
<evidence type="ECO:0000256" key="1">
    <source>
        <dbReference type="SAM" id="MobiDB-lite"/>
    </source>
</evidence>
<dbReference type="EMBL" id="CP036298">
    <property type="protein sequence ID" value="QDV26936.1"/>
    <property type="molecule type" value="Genomic_DNA"/>
</dbReference>
<dbReference type="RefSeq" id="WP_145083558.1">
    <property type="nucleotide sequence ID" value="NZ_CP036298.1"/>
</dbReference>
<dbReference type="AlphaFoldDB" id="A0A518GEA6"/>
<evidence type="ECO:0000313" key="3">
    <source>
        <dbReference type="Proteomes" id="UP000318017"/>
    </source>
</evidence>
<feature type="compositionally biased region" description="Pro residues" evidence="1">
    <location>
        <begin position="69"/>
        <end position="78"/>
    </location>
</feature>
<protein>
    <submittedName>
        <fullName evidence="2">Uncharacterized protein</fullName>
    </submittedName>
</protein>
<name>A0A518GEA6_9BACT</name>
<reference evidence="2 3" key="1">
    <citation type="submission" date="2019-02" db="EMBL/GenBank/DDBJ databases">
        <title>Deep-cultivation of Planctomycetes and their phenomic and genomic characterization uncovers novel biology.</title>
        <authorList>
            <person name="Wiegand S."/>
            <person name="Jogler M."/>
            <person name="Boedeker C."/>
            <person name="Pinto D."/>
            <person name="Vollmers J."/>
            <person name="Rivas-Marin E."/>
            <person name="Kohn T."/>
            <person name="Peeters S.H."/>
            <person name="Heuer A."/>
            <person name="Rast P."/>
            <person name="Oberbeckmann S."/>
            <person name="Bunk B."/>
            <person name="Jeske O."/>
            <person name="Meyerdierks A."/>
            <person name="Storesund J.E."/>
            <person name="Kallscheuer N."/>
            <person name="Luecker S."/>
            <person name="Lage O.M."/>
            <person name="Pohl T."/>
            <person name="Merkel B.J."/>
            <person name="Hornburger P."/>
            <person name="Mueller R.-W."/>
            <person name="Bruemmer F."/>
            <person name="Labrenz M."/>
            <person name="Spormann A.M."/>
            <person name="Op den Camp H."/>
            <person name="Overmann J."/>
            <person name="Amann R."/>
            <person name="Jetten M.S.M."/>
            <person name="Mascher T."/>
            <person name="Medema M.H."/>
            <person name="Devos D.P."/>
            <person name="Kaster A.-K."/>
            <person name="Ovreas L."/>
            <person name="Rohde M."/>
            <person name="Galperin M.Y."/>
            <person name="Jogler C."/>
        </authorList>
    </citation>
    <scope>NUCLEOTIDE SEQUENCE [LARGE SCALE GENOMIC DNA]</scope>
    <source>
        <strain evidence="2 3">Q31a</strain>
    </source>
</reference>
<feature type="region of interest" description="Disordered" evidence="1">
    <location>
        <begin position="63"/>
        <end position="118"/>
    </location>
</feature>
<keyword evidence="3" id="KW-1185">Reference proteome</keyword>
<evidence type="ECO:0000313" key="2">
    <source>
        <dbReference type="EMBL" id="QDV26936.1"/>
    </source>
</evidence>
<accession>A0A518GEA6</accession>